<evidence type="ECO:0000256" key="3">
    <source>
        <dbReference type="ARBA" id="ARBA00022827"/>
    </source>
</evidence>
<feature type="domain" description="FAD-binding PCMH-type" evidence="5">
    <location>
        <begin position="350"/>
        <end position="523"/>
    </location>
</feature>
<dbReference type="PANTHER" id="PTHR42973:SF39">
    <property type="entry name" value="FAD-BINDING PCMH-TYPE DOMAIN-CONTAINING PROTEIN"/>
    <property type="match status" value="1"/>
</dbReference>
<keyword evidence="7" id="KW-1185">Reference proteome</keyword>
<comment type="caution">
    <text evidence="6">The sequence shown here is derived from an EMBL/GenBank/DDBJ whole genome shotgun (WGS) entry which is preliminary data.</text>
</comment>
<accession>A0ABS6U460</accession>
<protein>
    <submittedName>
        <fullName evidence="6">LLM class flavin-dependent oxidoreductase</fullName>
    </submittedName>
</protein>
<evidence type="ECO:0000256" key="1">
    <source>
        <dbReference type="ARBA" id="ARBA00001974"/>
    </source>
</evidence>
<evidence type="ECO:0000313" key="7">
    <source>
        <dbReference type="Proteomes" id="UP000694300"/>
    </source>
</evidence>
<proteinExistence type="predicted"/>
<dbReference type="InterPro" id="IPR006094">
    <property type="entry name" value="Oxid_FAD_bind_N"/>
</dbReference>
<evidence type="ECO:0000259" key="5">
    <source>
        <dbReference type="PROSITE" id="PS51387"/>
    </source>
</evidence>
<name>A0ABS6U460_9PSEU</name>
<sequence length="765" mass="80771">MTAGTAGYGHRVEFGTALVPDARDPHGPVRLALLCEELGYDLVTVADDPAQPGPDDAWTLASWIAGTTSRIRIAPDLRTASLRDPAVLARSMAGLDHLTGGRVELQLGPGAHDQRAAAEAMGGPGRTRDEDAGAVAEVIDVVRALWDVDERGLARYDGRHHRLRGAQRAAPAHDVPIVVAGTTPQVLELAGTRGDGWSAGYDELGTEGLRLAHLAVDAAARAAGRDPREVRRQLTVSGRFTDRRTGFLDGSPADWVEDLLPLLAEHGVGTLLLRSDDPATLTVFAREVAPALRAAVDRVTPFGAAGVRVRRAAALAKRRGGIAYDDVPASIAEVVEPGDHDYHRFRSGYLRGGAPGIVLRAADTRQVVDALAFARAHPGVALSLRSAGHGISGRSTNDGGIVVDVSLMNAVEVLDEATRRVRIGPGARWTDVAAALEPRGWALSSGDYGGVGVGGLATAGGIGYLARAHGLTIDHLRAVEIVLADGTVARADATENPELFWAVRGAGANFGVVTSFEFEVDEVGAVGHARLVSVTDDVAGFLREWGRVVEDSPRDLTSFLITGPARAGQPSVVQTLSVVDSADPETVVARLQPIADIGALHEQDVRILPYAAVMANASDAEHQARAEPVSRSGLLDHVTPEFAAAAAAALRSGSLHWFQIRSVGGAVSDVDPDATAYAGREANFQVVAMGSRQDSVDSAWATLRPFFQGLYLSFDSSTDPRRITDAFPPRTLARLRSLKADLDPHNLFRDNFNITPDPAVARSAS</sequence>
<reference evidence="6 7" key="1">
    <citation type="submission" date="2020-11" db="EMBL/GenBank/DDBJ databases">
        <title>Pseudonocardia abyssalis sp. nov. and Pseudonocardia oceani sp. nov., description and phylogenomic analysis of two novel actinomycetes isolated from the deep Southern Ocean.</title>
        <authorList>
            <person name="Parra J."/>
        </authorList>
    </citation>
    <scope>NUCLEOTIDE SEQUENCE [LARGE SCALE GENOMIC DNA]</scope>
    <source>
        <strain evidence="7">KRD185</strain>
    </source>
</reference>
<dbReference type="Pfam" id="PF00296">
    <property type="entry name" value="Bac_luciferase"/>
    <property type="match status" value="1"/>
</dbReference>
<dbReference type="PANTHER" id="PTHR42973">
    <property type="entry name" value="BINDING OXIDOREDUCTASE, PUTATIVE (AFU_ORTHOLOGUE AFUA_1G17690)-RELATED"/>
    <property type="match status" value="1"/>
</dbReference>
<dbReference type="EMBL" id="JADQDF010000001">
    <property type="protein sequence ID" value="MBW0127026.1"/>
    <property type="molecule type" value="Genomic_DNA"/>
</dbReference>
<gene>
    <name evidence="6" type="ORF">I4I82_04940</name>
</gene>
<keyword evidence="2" id="KW-0285">Flavoprotein</keyword>
<dbReference type="Proteomes" id="UP000694300">
    <property type="component" value="Unassembled WGS sequence"/>
</dbReference>
<dbReference type="PROSITE" id="PS51387">
    <property type="entry name" value="FAD_PCMH"/>
    <property type="match status" value="1"/>
</dbReference>
<organism evidence="6 7">
    <name type="scientific">Pseudonocardia oceani</name>
    <dbReference type="NCBI Taxonomy" id="2792013"/>
    <lineage>
        <taxon>Bacteria</taxon>
        <taxon>Bacillati</taxon>
        <taxon>Actinomycetota</taxon>
        <taxon>Actinomycetes</taxon>
        <taxon>Pseudonocardiales</taxon>
        <taxon>Pseudonocardiaceae</taxon>
        <taxon>Pseudonocardia</taxon>
    </lineage>
</organism>
<dbReference type="InterPro" id="IPR050416">
    <property type="entry name" value="FAD-linked_Oxidoreductase"/>
</dbReference>
<keyword evidence="3" id="KW-0274">FAD</keyword>
<dbReference type="Pfam" id="PF01565">
    <property type="entry name" value="FAD_binding_4"/>
    <property type="match status" value="1"/>
</dbReference>
<evidence type="ECO:0000256" key="4">
    <source>
        <dbReference type="ARBA" id="ARBA00023002"/>
    </source>
</evidence>
<keyword evidence="4" id="KW-0560">Oxidoreductase</keyword>
<comment type="cofactor">
    <cofactor evidence="1">
        <name>FAD</name>
        <dbReference type="ChEBI" id="CHEBI:57692"/>
    </cofactor>
</comment>
<evidence type="ECO:0000256" key="2">
    <source>
        <dbReference type="ARBA" id="ARBA00022630"/>
    </source>
</evidence>
<dbReference type="RefSeq" id="WP_218595314.1">
    <property type="nucleotide sequence ID" value="NZ_JADQDE010000267.1"/>
</dbReference>
<dbReference type="InterPro" id="IPR011251">
    <property type="entry name" value="Luciferase-like_dom"/>
</dbReference>
<evidence type="ECO:0000313" key="6">
    <source>
        <dbReference type="EMBL" id="MBW0127026.1"/>
    </source>
</evidence>
<dbReference type="InterPro" id="IPR016166">
    <property type="entry name" value="FAD-bd_PCMH"/>
</dbReference>